<keyword evidence="7" id="KW-0496">Mitochondrion</keyword>
<evidence type="ECO:0000256" key="1">
    <source>
        <dbReference type="ARBA" id="ARBA00004225"/>
    </source>
</evidence>
<evidence type="ECO:0000256" key="9">
    <source>
        <dbReference type="PROSITE-ProRule" id="PRU00282"/>
    </source>
</evidence>
<keyword evidence="3 10" id="KW-0813">Transport</keyword>
<keyword evidence="5" id="KW-0677">Repeat</keyword>
<feature type="repeat" description="Solcar" evidence="9">
    <location>
        <begin position="5"/>
        <end position="89"/>
    </location>
</feature>
<dbReference type="AlphaFoldDB" id="A0A8J8SZG7"/>
<dbReference type="GO" id="GO:0022857">
    <property type="term" value="F:transmembrane transporter activity"/>
    <property type="evidence" value="ECO:0007669"/>
    <property type="project" value="TreeGrafter"/>
</dbReference>
<evidence type="ECO:0000256" key="7">
    <source>
        <dbReference type="ARBA" id="ARBA00023128"/>
    </source>
</evidence>
<dbReference type="OrthoDB" id="14252at2759"/>
<evidence type="ECO:0000256" key="8">
    <source>
        <dbReference type="ARBA" id="ARBA00023136"/>
    </source>
</evidence>
<dbReference type="PANTHER" id="PTHR45624">
    <property type="entry name" value="MITOCHONDRIAL BASIC AMINO ACIDS TRANSPORTER-RELATED"/>
    <property type="match status" value="1"/>
</dbReference>
<evidence type="ECO:0000313" key="12">
    <source>
        <dbReference type="Proteomes" id="UP000785679"/>
    </source>
</evidence>
<evidence type="ECO:0000256" key="2">
    <source>
        <dbReference type="ARBA" id="ARBA00006375"/>
    </source>
</evidence>
<reference evidence="11" key="1">
    <citation type="submission" date="2019-06" db="EMBL/GenBank/DDBJ databases">
        <authorList>
            <person name="Zheng W."/>
        </authorList>
    </citation>
    <scope>NUCLEOTIDE SEQUENCE</scope>
    <source>
        <strain evidence="11">QDHG01</strain>
    </source>
</reference>
<organism evidence="11 12">
    <name type="scientific">Halteria grandinella</name>
    <dbReference type="NCBI Taxonomy" id="5974"/>
    <lineage>
        <taxon>Eukaryota</taxon>
        <taxon>Sar</taxon>
        <taxon>Alveolata</taxon>
        <taxon>Ciliophora</taxon>
        <taxon>Intramacronucleata</taxon>
        <taxon>Spirotrichea</taxon>
        <taxon>Stichotrichia</taxon>
        <taxon>Sporadotrichida</taxon>
        <taxon>Halteriidae</taxon>
        <taxon>Halteria</taxon>
    </lineage>
</organism>
<evidence type="ECO:0000256" key="5">
    <source>
        <dbReference type="ARBA" id="ARBA00022737"/>
    </source>
</evidence>
<keyword evidence="8 9" id="KW-0472">Membrane</keyword>
<evidence type="ECO:0000313" key="11">
    <source>
        <dbReference type="EMBL" id="TNV76579.1"/>
    </source>
</evidence>
<dbReference type="SUPFAM" id="SSF103506">
    <property type="entry name" value="Mitochondrial carrier"/>
    <property type="match status" value="1"/>
</dbReference>
<accession>A0A8J8SZG7</accession>
<dbReference type="PANTHER" id="PTHR45624:SF10">
    <property type="entry name" value="SLC (SOLUTE CARRIER) HOMOLOG"/>
    <property type="match status" value="1"/>
</dbReference>
<dbReference type="Proteomes" id="UP000785679">
    <property type="component" value="Unassembled WGS sequence"/>
</dbReference>
<dbReference type="PROSITE" id="PS50920">
    <property type="entry name" value="SOLCAR"/>
    <property type="match status" value="1"/>
</dbReference>
<keyword evidence="6" id="KW-1133">Transmembrane helix</keyword>
<proteinExistence type="inferred from homology"/>
<sequence>MVQLSLQQVDFIAGYFSGVCGNLVSHPLDTVKVRMQSGQASSTKFFPVAKEIFINEGATGFYKGILSPVVGRAPISAIMWTSQGFAKRSFEKMFGEKEHPHLKQFLSGAFAGLQFQANVQVARAIPTTAVGIVTFEMARDYMLKFNKSKQSNQE</sequence>
<keyword evidence="12" id="KW-1185">Reference proteome</keyword>
<gene>
    <name evidence="11" type="ORF">FGO68_gene1898</name>
</gene>
<dbReference type="InterPro" id="IPR018108">
    <property type="entry name" value="MCP_transmembrane"/>
</dbReference>
<dbReference type="InterPro" id="IPR023395">
    <property type="entry name" value="MCP_dom_sf"/>
</dbReference>
<dbReference type="Gene3D" id="1.50.40.10">
    <property type="entry name" value="Mitochondrial carrier domain"/>
    <property type="match status" value="1"/>
</dbReference>
<comment type="caution">
    <text evidence="11">The sequence shown here is derived from an EMBL/GenBank/DDBJ whole genome shotgun (WGS) entry which is preliminary data.</text>
</comment>
<evidence type="ECO:0000256" key="4">
    <source>
        <dbReference type="ARBA" id="ARBA00022692"/>
    </source>
</evidence>
<dbReference type="GO" id="GO:0031966">
    <property type="term" value="C:mitochondrial membrane"/>
    <property type="evidence" value="ECO:0007669"/>
    <property type="project" value="UniProtKB-SubCell"/>
</dbReference>
<comment type="similarity">
    <text evidence="2 10">Belongs to the mitochondrial carrier (TC 2.A.29) family.</text>
</comment>
<name>A0A8J8SZG7_HALGN</name>
<evidence type="ECO:0000256" key="10">
    <source>
        <dbReference type="RuleBase" id="RU000488"/>
    </source>
</evidence>
<dbReference type="Pfam" id="PF00153">
    <property type="entry name" value="Mito_carr"/>
    <property type="match status" value="1"/>
</dbReference>
<dbReference type="EMBL" id="RRYP01013320">
    <property type="protein sequence ID" value="TNV76579.1"/>
    <property type="molecule type" value="Genomic_DNA"/>
</dbReference>
<evidence type="ECO:0008006" key="13">
    <source>
        <dbReference type="Google" id="ProtNLM"/>
    </source>
</evidence>
<keyword evidence="4 9" id="KW-0812">Transmembrane</keyword>
<protein>
    <recommendedName>
        <fullName evidence="13">Mitochondrial carrier protein</fullName>
    </recommendedName>
</protein>
<evidence type="ECO:0000256" key="6">
    <source>
        <dbReference type="ARBA" id="ARBA00022989"/>
    </source>
</evidence>
<evidence type="ECO:0000256" key="3">
    <source>
        <dbReference type="ARBA" id="ARBA00022448"/>
    </source>
</evidence>
<dbReference type="InterPro" id="IPR050567">
    <property type="entry name" value="Mitochondrial_Carrier"/>
</dbReference>
<comment type="subcellular location">
    <subcellularLocation>
        <location evidence="1">Mitochondrion membrane</location>
        <topology evidence="1">Multi-pass membrane protein</topology>
    </subcellularLocation>
</comment>